<evidence type="ECO:0000256" key="2">
    <source>
        <dbReference type="ARBA" id="ARBA00023002"/>
    </source>
</evidence>
<gene>
    <name evidence="3" type="ORF">I6H06_06240</name>
    <name evidence="4" type="ORF">NFI99_10490</name>
</gene>
<dbReference type="EMBL" id="CP099583">
    <property type="protein sequence ID" value="USS42612.1"/>
    <property type="molecule type" value="Genomic_DNA"/>
</dbReference>
<protein>
    <submittedName>
        <fullName evidence="3">Aromatic-ring-hydroxylating dioxygenase subunit beta</fullName>
    </submittedName>
</protein>
<sequence>MTISSVLADARVARRGTAAVAASFADFYGIVELNVRYASVLDSGDWDAWPEFFEDDCTYQVLPRENHERDFPLALLAFESKGMLKDRVYGIKETLFYDPYYQRHLIGMPLITHLDESVIETETNYAVLRTKCEQMSDVYNTGRYLDRIRRTPHGLRFESRICVYDSEMVPNSIIYPI</sequence>
<dbReference type="Proteomes" id="UP001056386">
    <property type="component" value="Chromosome 2"/>
</dbReference>
<evidence type="ECO:0000313" key="6">
    <source>
        <dbReference type="Proteomes" id="UP001056386"/>
    </source>
</evidence>
<dbReference type="Pfam" id="PF00866">
    <property type="entry name" value="Ring_hydroxyl_B"/>
    <property type="match status" value="1"/>
</dbReference>
<dbReference type="InterPro" id="IPR000391">
    <property type="entry name" value="Rng_hydr_dOase-bsu"/>
</dbReference>
<comment type="similarity">
    <text evidence="1">Belongs to the bacterial ring-hydroxylating dioxygenase beta subunit family.</text>
</comment>
<dbReference type="CDD" id="cd00667">
    <property type="entry name" value="ring_hydroxylating_dioxygenases_beta"/>
    <property type="match status" value="1"/>
</dbReference>
<dbReference type="AlphaFoldDB" id="A0AAQ0BPK4"/>
<proteinExistence type="inferred from homology"/>
<accession>A0AAQ0BPK4</accession>
<dbReference type="GO" id="GO:0051213">
    <property type="term" value="F:dioxygenase activity"/>
    <property type="evidence" value="ECO:0007669"/>
    <property type="project" value="UniProtKB-KW"/>
</dbReference>
<dbReference type="EMBL" id="CP065600">
    <property type="protein sequence ID" value="QPQ89259.1"/>
    <property type="molecule type" value="Genomic_DNA"/>
</dbReference>
<evidence type="ECO:0000313" key="5">
    <source>
        <dbReference type="Proteomes" id="UP000594892"/>
    </source>
</evidence>
<dbReference type="GeneID" id="45693962"/>
<name>A0AAQ0BPK4_BURGL</name>
<evidence type="ECO:0000313" key="4">
    <source>
        <dbReference type="EMBL" id="USS42612.1"/>
    </source>
</evidence>
<reference evidence="3 5" key="1">
    <citation type="submission" date="2020-12" db="EMBL/GenBank/DDBJ databases">
        <title>FDA dAtabase for Regulatory Grade micrObial Sequences (FDA-ARGOS): Supporting development and validation of Infectious Disease Dx tests.</title>
        <authorList>
            <person name="Minogue T."/>
            <person name="Wolcott M."/>
            <person name="Wasieloski L."/>
            <person name="Aguilar W."/>
            <person name="Moore D."/>
            <person name="Jaissle J."/>
            <person name="Tallon L."/>
            <person name="Sadzewicz L."/>
            <person name="Zhao X."/>
            <person name="Boylan J."/>
            <person name="Ott S."/>
            <person name="Bowen H."/>
            <person name="Vavikolanu K."/>
            <person name="Mehta A."/>
            <person name="Aluvathingal J."/>
            <person name="Nadendla S."/>
            <person name="Yan Y."/>
            <person name="Sichtig H."/>
        </authorList>
    </citation>
    <scope>NUCLEOTIDE SEQUENCE [LARGE SCALE GENOMIC DNA]</scope>
    <source>
        <strain evidence="3 5">FDAARGOS_949</strain>
    </source>
</reference>
<dbReference type="Gene3D" id="3.10.450.50">
    <property type="match status" value="1"/>
</dbReference>
<keyword evidence="6" id="KW-1185">Reference proteome</keyword>
<keyword evidence="2" id="KW-0560">Oxidoreductase</keyword>
<evidence type="ECO:0000256" key="1">
    <source>
        <dbReference type="ARBA" id="ARBA00009570"/>
    </source>
</evidence>
<dbReference type="SUPFAM" id="SSF54427">
    <property type="entry name" value="NTF2-like"/>
    <property type="match status" value="1"/>
</dbReference>
<reference evidence="4" key="2">
    <citation type="submission" date="2022-06" db="EMBL/GenBank/DDBJ databases">
        <title>Draft genome sequence of Burkholderia glumae strain GR20004 isolated from rice panicle showing bacterial panicle blight.</title>
        <authorList>
            <person name="Choi S.Y."/>
            <person name="Lee Y.H."/>
        </authorList>
    </citation>
    <scope>NUCLEOTIDE SEQUENCE</scope>
    <source>
        <strain evidence="4">GR20004</strain>
    </source>
</reference>
<dbReference type="RefSeq" id="WP_015878017.1">
    <property type="nucleotide sequence ID" value="NZ_CP021075.1"/>
</dbReference>
<organism evidence="3 5">
    <name type="scientific">Burkholderia glumae</name>
    <name type="common">Pseudomonas glumae</name>
    <dbReference type="NCBI Taxonomy" id="337"/>
    <lineage>
        <taxon>Bacteria</taxon>
        <taxon>Pseudomonadati</taxon>
        <taxon>Pseudomonadota</taxon>
        <taxon>Betaproteobacteria</taxon>
        <taxon>Burkholderiales</taxon>
        <taxon>Burkholderiaceae</taxon>
        <taxon>Burkholderia</taxon>
    </lineage>
</organism>
<dbReference type="Proteomes" id="UP000594892">
    <property type="component" value="Chromosome 1"/>
</dbReference>
<keyword evidence="3" id="KW-0223">Dioxygenase</keyword>
<dbReference type="InterPro" id="IPR032710">
    <property type="entry name" value="NTF2-like_dom_sf"/>
</dbReference>
<evidence type="ECO:0000313" key="3">
    <source>
        <dbReference type="EMBL" id="QPQ89259.1"/>
    </source>
</evidence>